<protein>
    <recommendedName>
        <fullName evidence="3">RiboL-PSP-HEPN domain-containing protein</fullName>
    </recommendedName>
</protein>
<sequence>MDIEVFLKERVTFANNFYEQGCKPFKEIMELIEQEKTPYEPVYDESGEPQFIHEWLEARDGVESIGLAAVSMLSSSLQLYMNEWLNRVEKSSSPFNRKGSKGWFNALKNCMKNEGVDFSACPADLNAIEQLVLARNRTQHAEDITSNTISHRALELAKFPSPLFVDPQDQALSYNWFGQPRVYAGKHQIETISQEILDFCDWLEHEYRRIYA</sequence>
<dbReference type="Proteomes" id="UP000474778">
    <property type="component" value="Unassembled WGS sequence"/>
</dbReference>
<dbReference type="EMBL" id="WRPA01000001">
    <property type="protein sequence ID" value="MXR67074.1"/>
    <property type="molecule type" value="Genomic_DNA"/>
</dbReference>
<evidence type="ECO:0000313" key="2">
    <source>
        <dbReference type="Proteomes" id="UP000474778"/>
    </source>
</evidence>
<evidence type="ECO:0008006" key="3">
    <source>
        <dbReference type="Google" id="ProtNLM"/>
    </source>
</evidence>
<name>A0A6L7HU18_9GAMM</name>
<dbReference type="RefSeq" id="WP_160793104.1">
    <property type="nucleotide sequence ID" value="NZ_WRPA01000001.1"/>
</dbReference>
<reference evidence="1 2" key="1">
    <citation type="submission" date="2019-12" db="EMBL/GenBank/DDBJ databases">
        <title>Shewanella insulae sp. nov., isolated from a tidal flat.</title>
        <authorList>
            <person name="Yoon J.-H."/>
        </authorList>
    </citation>
    <scope>NUCLEOTIDE SEQUENCE [LARGE SCALE GENOMIC DNA]</scope>
    <source>
        <strain evidence="1 2">JBTF-M18</strain>
    </source>
</reference>
<accession>A0A6L7HU18</accession>
<comment type="caution">
    <text evidence="1">The sequence shown here is derived from an EMBL/GenBank/DDBJ whole genome shotgun (WGS) entry which is preliminary data.</text>
</comment>
<organism evidence="1 2">
    <name type="scientific">Shewanella insulae</name>
    <dbReference type="NCBI Taxonomy" id="2681496"/>
    <lineage>
        <taxon>Bacteria</taxon>
        <taxon>Pseudomonadati</taxon>
        <taxon>Pseudomonadota</taxon>
        <taxon>Gammaproteobacteria</taxon>
        <taxon>Alteromonadales</taxon>
        <taxon>Shewanellaceae</taxon>
        <taxon>Shewanella</taxon>
    </lineage>
</organism>
<proteinExistence type="predicted"/>
<dbReference type="AlphaFoldDB" id="A0A6L7HU18"/>
<gene>
    <name evidence="1" type="ORF">GNT65_00005</name>
</gene>
<evidence type="ECO:0000313" key="1">
    <source>
        <dbReference type="EMBL" id="MXR67074.1"/>
    </source>
</evidence>
<keyword evidence="2" id="KW-1185">Reference proteome</keyword>